<sequence>MSYMPIVSQFYDIMSNNQNPQFRIFHFWNLTVELYTRQSGSIAYIQI</sequence>
<dbReference type="AlphaFoldDB" id="A0A0E9RLT4"/>
<name>A0A0E9RLT4_ANGAN</name>
<evidence type="ECO:0000313" key="1">
    <source>
        <dbReference type="EMBL" id="JAH29420.1"/>
    </source>
</evidence>
<accession>A0A0E9RLT4</accession>
<proteinExistence type="predicted"/>
<dbReference type="EMBL" id="GBXM01079157">
    <property type="protein sequence ID" value="JAH29420.1"/>
    <property type="molecule type" value="Transcribed_RNA"/>
</dbReference>
<reference evidence="1" key="1">
    <citation type="submission" date="2014-11" db="EMBL/GenBank/DDBJ databases">
        <authorList>
            <person name="Amaro Gonzalez C."/>
        </authorList>
    </citation>
    <scope>NUCLEOTIDE SEQUENCE</scope>
</reference>
<reference evidence="1" key="2">
    <citation type="journal article" date="2015" name="Fish Shellfish Immunol.">
        <title>Early steps in the European eel (Anguilla anguilla)-Vibrio vulnificus interaction in the gills: Role of the RtxA13 toxin.</title>
        <authorList>
            <person name="Callol A."/>
            <person name="Pajuelo D."/>
            <person name="Ebbesson L."/>
            <person name="Teles M."/>
            <person name="MacKenzie S."/>
            <person name="Amaro C."/>
        </authorList>
    </citation>
    <scope>NUCLEOTIDE SEQUENCE</scope>
</reference>
<protein>
    <submittedName>
        <fullName evidence="1">Uncharacterized protein</fullName>
    </submittedName>
</protein>
<organism evidence="1">
    <name type="scientific">Anguilla anguilla</name>
    <name type="common">European freshwater eel</name>
    <name type="synonym">Muraena anguilla</name>
    <dbReference type="NCBI Taxonomy" id="7936"/>
    <lineage>
        <taxon>Eukaryota</taxon>
        <taxon>Metazoa</taxon>
        <taxon>Chordata</taxon>
        <taxon>Craniata</taxon>
        <taxon>Vertebrata</taxon>
        <taxon>Euteleostomi</taxon>
        <taxon>Actinopterygii</taxon>
        <taxon>Neopterygii</taxon>
        <taxon>Teleostei</taxon>
        <taxon>Anguilliformes</taxon>
        <taxon>Anguillidae</taxon>
        <taxon>Anguilla</taxon>
    </lineage>
</organism>